<dbReference type="HOGENOM" id="CLU_3274519_0_0_10"/>
<reference evidence="1 2" key="1">
    <citation type="submission" date="2013-08" db="EMBL/GenBank/DDBJ databases">
        <authorList>
            <person name="Weinstock G."/>
            <person name="Sodergren E."/>
            <person name="Wylie T."/>
            <person name="Fulton L."/>
            <person name="Fulton R."/>
            <person name="Fronick C."/>
            <person name="O'Laughlin M."/>
            <person name="Godfrey J."/>
            <person name="Miner T."/>
            <person name="Herter B."/>
            <person name="Appelbaum E."/>
            <person name="Cordes M."/>
            <person name="Lek S."/>
            <person name="Wollam A."/>
            <person name="Pepin K.H."/>
            <person name="Palsikar V.B."/>
            <person name="Mitreva M."/>
            <person name="Wilson R.K."/>
        </authorList>
    </citation>
    <scope>NUCLEOTIDE SEQUENCE [LARGE SCALE GENOMIC DNA]</scope>
    <source>
        <strain evidence="1 2">ATCC 15930</strain>
    </source>
</reference>
<evidence type="ECO:0000313" key="2">
    <source>
        <dbReference type="Proteomes" id="UP000027442"/>
    </source>
</evidence>
<gene>
    <name evidence="1" type="ORF">HMPREF1991_01678</name>
</gene>
<name>A0A069QHB3_HOYLO</name>
<keyword evidence="2" id="KW-1185">Reference proteome</keyword>
<comment type="caution">
    <text evidence="1">The sequence shown here is derived from an EMBL/GenBank/DDBJ whole genome shotgun (WGS) entry which is preliminary data.</text>
</comment>
<evidence type="ECO:0000313" key="1">
    <source>
        <dbReference type="EMBL" id="KDR52248.1"/>
    </source>
</evidence>
<dbReference type="Proteomes" id="UP000027442">
    <property type="component" value="Unassembled WGS sequence"/>
</dbReference>
<dbReference type="AlphaFoldDB" id="A0A069QHB3"/>
<sequence>MWQAFCVLFSLLLVGLYNMERWQKGKRLLVKGIAGAFQEWA</sequence>
<proteinExistence type="predicted"/>
<dbReference type="PATRIC" id="fig|1122985.7.peg.1745"/>
<protein>
    <submittedName>
        <fullName evidence="1">Uncharacterized protein</fullName>
    </submittedName>
</protein>
<accession>A0A069QHB3</accession>
<dbReference type="EMBL" id="JNGW01000070">
    <property type="protein sequence ID" value="KDR52248.1"/>
    <property type="molecule type" value="Genomic_DNA"/>
</dbReference>
<organism evidence="1 2">
    <name type="scientific">Hoylesella loescheii DSM 19665 = JCM 12249 = ATCC 15930</name>
    <dbReference type="NCBI Taxonomy" id="1122985"/>
    <lineage>
        <taxon>Bacteria</taxon>
        <taxon>Pseudomonadati</taxon>
        <taxon>Bacteroidota</taxon>
        <taxon>Bacteroidia</taxon>
        <taxon>Bacteroidales</taxon>
        <taxon>Prevotellaceae</taxon>
        <taxon>Hoylesella</taxon>
    </lineage>
</organism>